<name>A0A2P4XPT8_9STRA</name>
<feature type="compositionally biased region" description="Polar residues" evidence="1">
    <location>
        <begin position="39"/>
        <end position="60"/>
    </location>
</feature>
<sequence length="166" mass="16792">MGGAEAPSPSSRITYAPAVAGPRSQQPSGSQPGAVLPAPTSSVTGGNPATSPAAGVSQSAAALGRPAPHGSAARRSDQGAQEELLHAFECEAPSHPYPSGPSTSGRDSVRQLRDRVYAIEVALGLGPGGQAASQAGKPGTLEVLRQDLDTLGRATHKLHVELRLLH</sequence>
<evidence type="ECO:0000313" key="3">
    <source>
        <dbReference type="Proteomes" id="UP000237271"/>
    </source>
</evidence>
<proteinExistence type="predicted"/>
<dbReference type="Proteomes" id="UP000237271">
    <property type="component" value="Unassembled WGS sequence"/>
</dbReference>
<organism evidence="2 3">
    <name type="scientific">Phytophthora palmivora</name>
    <dbReference type="NCBI Taxonomy" id="4796"/>
    <lineage>
        <taxon>Eukaryota</taxon>
        <taxon>Sar</taxon>
        <taxon>Stramenopiles</taxon>
        <taxon>Oomycota</taxon>
        <taxon>Peronosporomycetes</taxon>
        <taxon>Peronosporales</taxon>
        <taxon>Peronosporaceae</taxon>
        <taxon>Phytophthora</taxon>
    </lineage>
</organism>
<dbReference type="AlphaFoldDB" id="A0A2P4XPT8"/>
<protein>
    <submittedName>
        <fullName evidence="2">Uncharacterized protein</fullName>
    </submittedName>
</protein>
<keyword evidence="3" id="KW-1185">Reference proteome</keyword>
<gene>
    <name evidence="2" type="ORF">PHPALM_16380</name>
</gene>
<reference evidence="2 3" key="1">
    <citation type="journal article" date="2017" name="Genome Biol. Evol.">
        <title>Phytophthora megakarya and P. palmivora, closely related causal agents of cacao black pod rot, underwent increases in genome sizes and gene numbers by different mechanisms.</title>
        <authorList>
            <person name="Ali S.S."/>
            <person name="Shao J."/>
            <person name="Lary D.J."/>
            <person name="Kronmiller B."/>
            <person name="Shen D."/>
            <person name="Strem M.D."/>
            <person name="Amoako-Attah I."/>
            <person name="Akrofi A.Y."/>
            <person name="Begoude B.A."/>
            <person name="Ten Hoopen G.M."/>
            <person name="Coulibaly K."/>
            <person name="Kebe B.I."/>
            <person name="Melnick R.L."/>
            <person name="Guiltinan M.J."/>
            <person name="Tyler B.M."/>
            <person name="Meinhardt L.W."/>
            <person name="Bailey B.A."/>
        </authorList>
    </citation>
    <scope>NUCLEOTIDE SEQUENCE [LARGE SCALE GENOMIC DNA]</scope>
    <source>
        <strain evidence="3">sbr112.9</strain>
    </source>
</reference>
<evidence type="ECO:0000313" key="2">
    <source>
        <dbReference type="EMBL" id="POM67590.1"/>
    </source>
</evidence>
<evidence type="ECO:0000256" key="1">
    <source>
        <dbReference type="SAM" id="MobiDB-lite"/>
    </source>
</evidence>
<feature type="region of interest" description="Disordered" evidence="1">
    <location>
        <begin position="1"/>
        <end position="111"/>
    </location>
</feature>
<comment type="caution">
    <text evidence="2">The sequence shown here is derived from an EMBL/GenBank/DDBJ whole genome shotgun (WGS) entry which is preliminary data.</text>
</comment>
<dbReference type="EMBL" id="NCKW01008897">
    <property type="protein sequence ID" value="POM67590.1"/>
    <property type="molecule type" value="Genomic_DNA"/>
</dbReference>
<accession>A0A2P4XPT8</accession>